<proteinExistence type="predicted"/>
<feature type="region of interest" description="Disordered" evidence="1">
    <location>
        <begin position="113"/>
        <end position="231"/>
    </location>
</feature>
<dbReference type="InterPro" id="IPR026811">
    <property type="entry name" value="CIZ1"/>
</dbReference>
<dbReference type="STRING" id="36166.T1GE90"/>
<organism evidence="2 3">
    <name type="scientific">Megaselia scalaris</name>
    <name type="common">Humpbacked fly</name>
    <name type="synonym">Phora scalaris</name>
    <dbReference type="NCBI Taxonomy" id="36166"/>
    <lineage>
        <taxon>Eukaryota</taxon>
        <taxon>Metazoa</taxon>
        <taxon>Ecdysozoa</taxon>
        <taxon>Arthropoda</taxon>
        <taxon>Hexapoda</taxon>
        <taxon>Insecta</taxon>
        <taxon>Pterygota</taxon>
        <taxon>Neoptera</taxon>
        <taxon>Endopterygota</taxon>
        <taxon>Diptera</taxon>
        <taxon>Brachycera</taxon>
        <taxon>Muscomorpha</taxon>
        <taxon>Platypezoidea</taxon>
        <taxon>Phoridae</taxon>
        <taxon>Megaseliini</taxon>
        <taxon>Megaselia</taxon>
    </lineage>
</organism>
<feature type="compositionally biased region" description="Polar residues" evidence="1">
    <location>
        <begin position="1"/>
        <end position="19"/>
    </location>
</feature>
<name>T1GE90_MEGSC</name>
<feature type="region of interest" description="Disordered" evidence="1">
    <location>
        <begin position="1"/>
        <end position="99"/>
    </location>
</feature>
<dbReference type="EnsemblMetazoa" id="MESCA001648-RA">
    <property type="protein sequence ID" value="MESCA001648-PA"/>
    <property type="gene ID" value="MESCA001648"/>
</dbReference>
<dbReference type="EMBL" id="CAQQ02184392">
    <property type="status" value="NOT_ANNOTATED_CDS"/>
    <property type="molecule type" value="Genomic_DNA"/>
</dbReference>
<dbReference type="EMBL" id="CAQQ02184391">
    <property type="status" value="NOT_ANNOTATED_CDS"/>
    <property type="molecule type" value="Genomic_DNA"/>
</dbReference>
<protein>
    <recommendedName>
        <fullName evidence="4">C2H2-type domain-containing protein</fullName>
    </recommendedName>
</protein>
<feature type="compositionally biased region" description="Polar residues" evidence="1">
    <location>
        <begin position="74"/>
        <end position="87"/>
    </location>
</feature>
<feature type="compositionally biased region" description="Basic and acidic residues" evidence="1">
    <location>
        <begin position="187"/>
        <end position="231"/>
    </location>
</feature>
<keyword evidence="3" id="KW-1185">Reference proteome</keyword>
<evidence type="ECO:0000256" key="1">
    <source>
        <dbReference type="SAM" id="MobiDB-lite"/>
    </source>
</evidence>
<accession>T1GE90</accession>
<dbReference type="PANTHER" id="PTHR15491">
    <property type="match status" value="1"/>
</dbReference>
<dbReference type="InterPro" id="IPR036236">
    <property type="entry name" value="Znf_C2H2_sf"/>
</dbReference>
<dbReference type="PANTHER" id="PTHR15491:SF18">
    <property type="entry name" value="CIZ1 ZINC FINGER PROTEIN, ISOFORM A"/>
    <property type="match status" value="1"/>
</dbReference>
<feature type="compositionally biased region" description="Basic and acidic residues" evidence="1">
    <location>
        <begin position="148"/>
        <end position="163"/>
    </location>
</feature>
<reference evidence="2" key="2">
    <citation type="submission" date="2015-06" db="UniProtKB">
        <authorList>
            <consortium name="EnsemblMetazoa"/>
        </authorList>
    </citation>
    <scope>IDENTIFICATION</scope>
</reference>
<reference evidence="3" key="1">
    <citation type="submission" date="2013-02" db="EMBL/GenBank/DDBJ databases">
        <authorList>
            <person name="Hughes D."/>
        </authorList>
    </citation>
    <scope>NUCLEOTIDE SEQUENCE</scope>
    <source>
        <strain>Durham</strain>
        <strain evidence="3">NC isolate 2 -- Noor lab</strain>
    </source>
</reference>
<dbReference type="EMBL" id="CAQQ02184393">
    <property type="status" value="NOT_ANNOTATED_CDS"/>
    <property type="molecule type" value="Genomic_DNA"/>
</dbReference>
<dbReference type="SUPFAM" id="SSF57667">
    <property type="entry name" value="beta-beta-alpha zinc fingers"/>
    <property type="match status" value="1"/>
</dbReference>
<sequence>MSLLSEQESLYKETYSSFLSPRRNDLRPKTPPPPSIRSSGNNYHNYHNHRGSRNDSSYRNSFSPTSASRKRQSQRNVASYRNSTRLRPNSIRDSDSRRPKGIIRRKVIVSSSRKIHSMRNERTRMIRLARIKRNKDSLKIKNNASSKKSKEDHSDDDHSENKRNSSNNECENEDKKSSSKKNGQDLNCKDKEVKEGDEKSSEDKSKEGNNEEDSSESRRNRSSKRESISPERNNKPFIKLICVHCRIKCRTFSEYQSHLYSRTHRIAMRRVGVRQKAQLSRMRLEQRNVQRDLEENAKEDLGDQQYCLLCRLNYKTGKAKHQLSDHHKIMKKFLMPYCSTCHIAFKSPIVYQSHRCSLEHIKRKARDNKSDSEDSGSEIK</sequence>
<dbReference type="EMBL" id="CAQQ02184390">
    <property type="status" value="NOT_ANNOTATED_CDS"/>
    <property type="molecule type" value="Genomic_DNA"/>
</dbReference>
<evidence type="ECO:0000313" key="2">
    <source>
        <dbReference type="EnsemblMetazoa" id="MESCA001648-PA"/>
    </source>
</evidence>
<dbReference type="Proteomes" id="UP000015102">
    <property type="component" value="Unassembled WGS sequence"/>
</dbReference>
<evidence type="ECO:0000313" key="3">
    <source>
        <dbReference type="Proteomes" id="UP000015102"/>
    </source>
</evidence>
<dbReference type="HOGENOM" id="CLU_728231_0_0_1"/>
<feature type="compositionally biased region" description="Polar residues" evidence="1">
    <location>
        <begin position="55"/>
        <end position="67"/>
    </location>
</feature>
<dbReference type="AlphaFoldDB" id="T1GE90"/>
<evidence type="ECO:0008006" key="4">
    <source>
        <dbReference type="Google" id="ProtNLM"/>
    </source>
</evidence>